<comment type="caution">
    <text evidence="1">The sequence shown here is derived from an EMBL/GenBank/DDBJ whole genome shotgun (WGS) entry which is preliminary data.</text>
</comment>
<dbReference type="InterPro" id="IPR054271">
    <property type="entry name" value="DUF7002"/>
</dbReference>
<dbReference type="Proteomes" id="UP000617402">
    <property type="component" value="Unassembled WGS sequence"/>
</dbReference>
<dbReference type="Pfam" id="PF22531">
    <property type="entry name" value="DUF7002"/>
    <property type="match status" value="1"/>
</dbReference>
<evidence type="ECO:0000313" key="2">
    <source>
        <dbReference type="Proteomes" id="UP000617402"/>
    </source>
</evidence>
<sequence>MDKIANVVKLFIGRYASLYHYTDIQNLESIQSSNTLISCNSVDPNLSKDRRSKPIETIYNEKTFIANDQLEIVNSMFADGITPHDFRKFLDRHVFFWLNKGDCLSMFGSYKRRIPQKKAAIIVFNAQTILSACWDSTKFCKYNSGSSPQNPSSCTYKKNFDIFLPANCLGTNRCPHVPTKVSEIKEVLVESKVMNLSDHVEKVFTESVDQIPRDWQDYYCPISNFGEV</sequence>
<evidence type="ECO:0000313" key="1">
    <source>
        <dbReference type="EMBL" id="MBC9784988.1"/>
    </source>
</evidence>
<keyword evidence="2" id="KW-1185">Reference proteome</keyword>
<evidence type="ECO:0008006" key="3">
    <source>
        <dbReference type="Google" id="ProtNLM"/>
    </source>
</evidence>
<organism evidence="1 2">
    <name type="scientific">Heliobacterium chlorum</name>
    <dbReference type="NCBI Taxonomy" id="2698"/>
    <lineage>
        <taxon>Bacteria</taxon>
        <taxon>Bacillati</taxon>
        <taxon>Bacillota</taxon>
        <taxon>Clostridia</taxon>
        <taxon>Eubacteriales</taxon>
        <taxon>Heliobacteriaceae</taxon>
        <taxon>Heliobacterium</taxon>
    </lineage>
</organism>
<accession>A0ABR7T4R3</accession>
<dbReference type="EMBL" id="JACVHF010000010">
    <property type="protein sequence ID" value="MBC9784988.1"/>
    <property type="molecule type" value="Genomic_DNA"/>
</dbReference>
<protein>
    <recommendedName>
        <fullName evidence="3">DarT domain-containing protein</fullName>
    </recommendedName>
</protein>
<gene>
    <name evidence="1" type="ORF">H1S01_10755</name>
</gene>
<name>A0ABR7T4R3_HELCL</name>
<reference evidence="1 2" key="1">
    <citation type="submission" date="2020-07" db="EMBL/GenBank/DDBJ databases">
        <title>Draft whole-genome sequence of Heliobacterium chlorum DSM 3682, type strain.</title>
        <authorList>
            <person name="Kyndt J.A."/>
            <person name="Meyer T.E."/>
            <person name="Imhoff J.F."/>
        </authorList>
    </citation>
    <scope>NUCLEOTIDE SEQUENCE [LARGE SCALE GENOMIC DNA]</scope>
    <source>
        <strain evidence="1 2">DSM 3682</strain>
    </source>
</reference>
<proteinExistence type="predicted"/>
<dbReference type="RefSeq" id="WP_188040464.1">
    <property type="nucleotide sequence ID" value="NZ_JACVHF010000010.1"/>
</dbReference>